<dbReference type="InterPro" id="IPR009797">
    <property type="entry name" value="DUF1367"/>
</dbReference>
<evidence type="ECO:0000313" key="1">
    <source>
        <dbReference type="EMBL" id="HAB6339219.1"/>
    </source>
</evidence>
<dbReference type="Pfam" id="PF07105">
    <property type="entry name" value="DUF1367"/>
    <property type="match status" value="1"/>
</dbReference>
<dbReference type="AlphaFoldDB" id="A0A6Y5LF07"/>
<sequence>MAQTLYFEKTFQNVLIPADPGTSEFLQLLPTGQLLTGEFRKPRNYAFHKKFFKLLSLGYHYWTPTGGLVEESERSLISGYIDFLSSNSSQRDALYNSAEMYLNSVGLARSRETILLKHFESFREWATIQAGFYDEYTMPDGSRRKVAKSISFASMDDAEFNGVYQSVLNVLWNYILRRKFRSANDAENAENAAAQLMSFAG</sequence>
<proteinExistence type="predicted"/>
<reference evidence="1" key="1">
    <citation type="journal article" date="2018" name="Genome Biol.">
        <title>SKESA: strategic k-mer extension for scrupulous assemblies.</title>
        <authorList>
            <person name="Souvorov A."/>
            <person name="Agarwala R."/>
            <person name="Lipman D.J."/>
        </authorList>
    </citation>
    <scope>NUCLEOTIDE SEQUENCE</scope>
    <source>
        <strain evidence="1">Salmonella enterica</strain>
    </source>
</reference>
<name>A0A6Y5LF07_SALDZ</name>
<accession>A0A6Y5LF07</accession>
<comment type="caution">
    <text evidence="1">The sequence shown here is derived from an EMBL/GenBank/DDBJ whole genome shotgun (WGS) entry which is preliminary data.</text>
</comment>
<protein>
    <submittedName>
        <fullName evidence="1">DUF1367 family protein</fullName>
    </submittedName>
</protein>
<dbReference type="EMBL" id="DAAHJH010000007">
    <property type="protein sequence ID" value="HAB6339219.1"/>
    <property type="molecule type" value="Genomic_DNA"/>
</dbReference>
<organism evidence="1">
    <name type="scientific">Salmonella diarizonae</name>
    <dbReference type="NCBI Taxonomy" id="59204"/>
    <lineage>
        <taxon>Bacteria</taxon>
        <taxon>Pseudomonadati</taxon>
        <taxon>Pseudomonadota</taxon>
        <taxon>Gammaproteobacteria</taxon>
        <taxon>Enterobacterales</taxon>
        <taxon>Enterobacteriaceae</taxon>
        <taxon>Salmonella</taxon>
    </lineage>
</organism>
<gene>
    <name evidence="1" type="ORF">GB480_09750</name>
</gene>
<reference evidence="1" key="2">
    <citation type="submission" date="2019-10" db="EMBL/GenBank/DDBJ databases">
        <authorList>
            <consortium name="NCBI Pathogen Detection Project"/>
        </authorList>
    </citation>
    <scope>NUCLEOTIDE SEQUENCE</scope>
    <source>
        <strain evidence="1">Salmonella enterica</strain>
    </source>
</reference>